<evidence type="ECO:0000313" key="3">
    <source>
        <dbReference type="Proteomes" id="UP001259659"/>
    </source>
</evidence>
<sequence length="80" mass="9132">MATVGAFIPLIGKLVFIWNLLQSRLEEPKIEDGDPWNLERDGMLDMEWTWFDCKLETDITDGGEDEEVSALTDVGEQKDD</sequence>
<protein>
    <submittedName>
        <fullName evidence="2">Uncharacterized protein</fullName>
    </submittedName>
</protein>
<accession>A0ABU2FHJ3</accession>
<dbReference type="EMBL" id="JAMQON010000008">
    <property type="protein sequence ID" value="MDS0261716.1"/>
    <property type="molecule type" value="Genomic_DNA"/>
</dbReference>
<evidence type="ECO:0000313" key="2">
    <source>
        <dbReference type="EMBL" id="MDS0261716.1"/>
    </source>
</evidence>
<name>A0ABU2FHJ3_9EURY</name>
<evidence type="ECO:0000256" key="1">
    <source>
        <dbReference type="SAM" id="MobiDB-lite"/>
    </source>
</evidence>
<gene>
    <name evidence="2" type="ORF">NDI56_20135</name>
</gene>
<organism evidence="2 3">
    <name type="scientific">Haloarcula saliterrae</name>
    <dbReference type="NCBI Taxonomy" id="2950534"/>
    <lineage>
        <taxon>Archaea</taxon>
        <taxon>Methanobacteriati</taxon>
        <taxon>Methanobacteriota</taxon>
        <taxon>Stenosarchaea group</taxon>
        <taxon>Halobacteria</taxon>
        <taxon>Halobacteriales</taxon>
        <taxon>Haloarculaceae</taxon>
        <taxon>Haloarcula</taxon>
    </lineage>
</organism>
<proteinExistence type="predicted"/>
<comment type="caution">
    <text evidence="2">The sequence shown here is derived from an EMBL/GenBank/DDBJ whole genome shotgun (WGS) entry which is preliminary data.</text>
</comment>
<feature type="region of interest" description="Disordered" evidence="1">
    <location>
        <begin position="61"/>
        <end position="80"/>
    </location>
</feature>
<reference evidence="2 3" key="1">
    <citation type="submission" date="2022-06" db="EMBL/GenBank/DDBJ databases">
        <title>Haloarcula sp. a new haloarchaeum isolate from saline soil.</title>
        <authorList>
            <person name="Strakova D."/>
            <person name="Galisteo C."/>
            <person name="Sanchez-Porro C."/>
            <person name="Ventosa A."/>
        </authorList>
    </citation>
    <scope>NUCLEOTIDE SEQUENCE [LARGE SCALE GENOMIC DNA]</scope>
    <source>
        <strain evidence="2 3">S1CR25-12</strain>
    </source>
</reference>
<keyword evidence="3" id="KW-1185">Reference proteome</keyword>
<dbReference type="Proteomes" id="UP001259659">
    <property type="component" value="Unassembled WGS sequence"/>
</dbReference>
<dbReference type="RefSeq" id="WP_310921633.1">
    <property type="nucleotide sequence ID" value="NZ_JAMQON010000008.1"/>
</dbReference>